<protein>
    <submittedName>
        <fullName evidence="1">Uncharacterized protein</fullName>
    </submittedName>
</protein>
<comment type="caution">
    <text evidence="1">The sequence shown here is derived from an EMBL/GenBank/DDBJ whole genome shotgun (WGS) entry which is preliminary data.</text>
</comment>
<evidence type="ECO:0000313" key="1">
    <source>
        <dbReference type="EMBL" id="GFO46928.1"/>
    </source>
</evidence>
<proteinExistence type="predicted"/>
<accession>A0AAV4DS68</accession>
<organism evidence="1 2">
    <name type="scientific">Plakobranchus ocellatus</name>
    <dbReference type="NCBI Taxonomy" id="259542"/>
    <lineage>
        <taxon>Eukaryota</taxon>
        <taxon>Metazoa</taxon>
        <taxon>Spiralia</taxon>
        <taxon>Lophotrochozoa</taxon>
        <taxon>Mollusca</taxon>
        <taxon>Gastropoda</taxon>
        <taxon>Heterobranchia</taxon>
        <taxon>Euthyneura</taxon>
        <taxon>Panpulmonata</taxon>
        <taxon>Sacoglossa</taxon>
        <taxon>Placobranchoidea</taxon>
        <taxon>Plakobranchidae</taxon>
        <taxon>Plakobranchus</taxon>
    </lineage>
</organism>
<dbReference type="AlphaFoldDB" id="A0AAV4DS68"/>
<sequence length="164" mass="17819">MKVKAERYTETKRVAAANKETVRRCDGCISIKVLVKDCKRHQSLCDGHLTDHKHPLVRIPVNLQCPAGIDPAMSCVVSMLIIVIPEGSHTVKSQTPLTNMFVFLFDSGQCHYTWGGGVGGTMDRESALRSAGNLPSRVQSPAPMLCSVGGPESLRSPCYGQTIH</sequence>
<reference evidence="1 2" key="1">
    <citation type="journal article" date="2021" name="Elife">
        <title>Chloroplast acquisition without the gene transfer in kleptoplastic sea slugs, Plakobranchus ocellatus.</title>
        <authorList>
            <person name="Maeda T."/>
            <person name="Takahashi S."/>
            <person name="Yoshida T."/>
            <person name="Shimamura S."/>
            <person name="Takaki Y."/>
            <person name="Nagai Y."/>
            <person name="Toyoda A."/>
            <person name="Suzuki Y."/>
            <person name="Arimoto A."/>
            <person name="Ishii H."/>
            <person name="Satoh N."/>
            <person name="Nishiyama T."/>
            <person name="Hasebe M."/>
            <person name="Maruyama T."/>
            <person name="Minagawa J."/>
            <person name="Obokata J."/>
            <person name="Shigenobu S."/>
        </authorList>
    </citation>
    <scope>NUCLEOTIDE SEQUENCE [LARGE SCALE GENOMIC DNA]</scope>
</reference>
<dbReference type="EMBL" id="BLXT01008234">
    <property type="protein sequence ID" value="GFO46928.1"/>
    <property type="molecule type" value="Genomic_DNA"/>
</dbReference>
<evidence type="ECO:0000313" key="2">
    <source>
        <dbReference type="Proteomes" id="UP000735302"/>
    </source>
</evidence>
<name>A0AAV4DS68_9GAST</name>
<dbReference type="Proteomes" id="UP000735302">
    <property type="component" value="Unassembled WGS sequence"/>
</dbReference>
<gene>
    <name evidence="1" type="ORF">PoB_007343300</name>
</gene>
<keyword evidence="2" id="KW-1185">Reference proteome</keyword>